<feature type="compositionally biased region" description="Basic and acidic residues" evidence="1">
    <location>
        <begin position="295"/>
        <end position="313"/>
    </location>
</feature>
<evidence type="ECO:0000313" key="3">
    <source>
        <dbReference type="Proteomes" id="UP001152795"/>
    </source>
</evidence>
<dbReference type="InterPro" id="IPR003410">
    <property type="entry name" value="HYR_dom"/>
</dbReference>
<evidence type="ECO:0000256" key="1">
    <source>
        <dbReference type="SAM" id="MobiDB-lite"/>
    </source>
</evidence>
<protein>
    <submittedName>
        <fullName evidence="2">Uncharacterized protein</fullName>
    </submittedName>
</protein>
<dbReference type="EMBL" id="CACRXK020001006">
    <property type="protein sequence ID" value="CAB3986372.1"/>
    <property type="molecule type" value="Genomic_DNA"/>
</dbReference>
<dbReference type="PROSITE" id="PS50825">
    <property type="entry name" value="HYR"/>
    <property type="match status" value="1"/>
</dbReference>
<gene>
    <name evidence="2" type="ORF">PACLA_8A027157</name>
</gene>
<organism evidence="2 3">
    <name type="scientific">Paramuricea clavata</name>
    <name type="common">Red gorgonian</name>
    <name type="synonym">Violescent sea-whip</name>
    <dbReference type="NCBI Taxonomy" id="317549"/>
    <lineage>
        <taxon>Eukaryota</taxon>
        <taxon>Metazoa</taxon>
        <taxon>Cnidaria</taxon>
        <taxon>Anthozoa</taxon>
        <taxon>Octocorallia</taxon>
        <taxon>Malacalcyonacea</taxon>
        <taxon>Plexauridae</taxon>
        <taxon>Paramuricea</taxon>
    </lineage>
</organism>
<sequence>MPSPRAEIKPWVRVIVPSLGDIFGKGKDKQANSEIKGIVYKFECPDCPFTYIGLATIEDREGRHKFVLDVIVSTPLHGVRTSFVIETFQMSLKPDSYEQTLTPVSFSDTRCKCSGAITAKAFAPQGGKAVINWEKPSLRCSSGRKAIIKSQDVQPSCFKPPLEFDVGRHGVTYTYGYQSGTKVVKLQCPMEIDIIACQCPGVVRVNAEVAGGSNTTFVSWTIPQPNCPVTLSSVSPPEARNRNGSYPIGKYDVIYNYEYSSAFGNFSLSCPVEITINDKPIQLKDKPIQLKDKPIQLKDKPMQLKDKPIPIKDEETEVNTNKR</sequence>
<keyword evidence="3" id="KW-1185">Reference proteome</keyword>
<feature type="region of interest" description="Disordered" evidence="1">
    <location>
        <begin position="295"/>
        <end position="323"/>
    </location>
</feature>
<comment type="caution">
    <text evidence="2">The sequence shown here is derived from an EMBL/GenBank/DDBJ whole genome shotgun (WGS) entry which is preliminary data.</text>
</comment>
<dbReference type="Proteomes" id="UP001152795">
    <property type="component" value="Unassembled WGS sequence"/>
</dbReference>
<proteinExistence type="predicted"/>
<evidence type="ECO:0000313" key="2">
    <source>
        <dbReference type="EMBL" id="CAB3986372.1"/>
    </source>
</evidence>
<name>A0A6S7GB10_PARCT</name>
<accession>A0A6S7GB10</accession>
<dbReference type="AlphaFoldDB" id="A0A6S7GB10"/>
<reference evidence="2" key="1">
    <citation type="submission" date="2020-04" db="EMBL/GenBank/DDBJ databases">
        <authorList>
            <person name="Alioto T."/>
            <person name="Alioto T."/>
            <person name="Gomez Garrido J."/>
        </authorList>
    </citation>
    <scope>NUCLEOTIDE SEQUENCE</scope>
    <source>
        <strain evidence="2">A484AB</strain>
    </source>
</reference>